<reference evidence="1 2" key="1">
    <citation type="journal article" date="2018" name="BMC Genomics">
        <title>Genomic comparison of Trypanosoma conorhini and Trypanosoma rangeli to Trypanosoma cruzi strains of high and low virulence.</title>
        <authorList>
            <person name="Bradwell K.R."/>
            <person name="Koparde V.N."/>
            <person name="Matveyev A.V."/>
            <person name="Serrano M.G."/>
            <person name="Alves J.M."/>
            <person name="Parikh H."/>
            <person name="Huang B."/>
            <person name="Lee V."/>
            <person name="Espinosa-Alvarez O."/>
            <person name="Ortiz P.A."/>
            <person name="Costa-Martins A.G."/>
            <person name="Teixeira M.M."/>
            <person name="Buck G.A."/>
        </authorList>
    </citation>
    <scope>NUCLEOTIDE SEQUENCE [LARGE SCALE GENOMIC DNA]</scope>
    <source>
        <strain evidence="1 2">025E</strain>
    </source>
</reference>
<sequence length="128" mass="14828">MYACAREVQCCSLLPLPPLFSFFFRFPTSLLLVNDDEEVGVAGLHRLWFQMHLTEFGFLLQRIMGAFDHPRPQRHAVLLWRVVHFFQLVEEEFILGVPLGGNARQRKVDLNLNRWHTCLPLALNAALV</sequence>
<gene>
    <name evidence="1" type="ORF">Tco025E_00588</name>
</gene>
<dbReference type="RefSeq" id="XP_029232357.1">
    <property type="nucleotide sequence ID" value="XM_029367528.1"/>
</dbReference>
<dbReference type="AlphaFoldDB" id="A0A3R7LF32"/>
<name>A0A3R7LF32_9TRYP</name>
<comment type="caution">
    <text evidence="1">The sequence shown here is derived from an EMBL/GenBank/DDBJ whole genome shotgun (WGS) entry which is preliminary data.</text>
</comment>
<evidence type="ECO:0000313" key="1">
    <source>
        <dbReference type="EMBL" id="RNF27151.1"/>
    </source>
</evidence>
<evidence type="ECO:0000313" key="2">
    <source>
        <dbReference type="Proteomes" id="UP000284403"/>
    </source>
</evidence>
<organism evidence="1 2">
    <name type="scientific">Trypanosoma conorhini</name>
    <dbReference type="NCBI Taxonomy" id="83891"/>
    <lineage>
        <taxon>Eukaryota</taxon>
        <taxon>Discoba</taxon>
        <taxon>Euglenozoa</taxon>
        <taxon>Kinetoplastea</taxon>
        <taxon>Metakinetoplastina</taxon>
        <taxon>Trypanosomatida</taxon>
        <taxon>Trypanosomatidae</taxon>
        <taxon>Trypanosoma</taxon>
    </lineage>
</organism>
<accession>A0A3R7LF32</accession>
<proteinExistence type="predicted"/>
<dbReference type="Proteomes" id="UP000284403">
    <property type="component" value="Unassembled WGS sequence"/>
</dbReference>
<protein>
    <submittedName>
        <fullName evidence="1">Uncharacterized protein</fullName>
    </submittedName>
</protein>
<keyword evidence="2" id="KW-1185">Reference proteome</keyword>
<dbReference type="GeneID" id="40314199"/>
<dbReference type="EMBL" id="MKKU01000014">
    <property type="protein sequence ID" value="RNF27151.1"/>
    <property type="molecule type" value="Genomic_DNA"/>
</dbReference>